<name>A0ABU3U2A0_9FIRM</name>
<sequence length="69" mass="7784">SIGSFQGLPAVASEVILLPQRLALKYNTTPPPPCQHFLTDFFHSFLRSPQNSSKPQEKLRRSSVPFLFI</sequence>
<dbReference type="EMBL" id="JAWHPR010000008">
    <property type="protein sequence ID" value="MDU8689667.1"/>
    <property type="molecule type" value="Genomic_DNA"/>
</dbReference>
<gene>
    <name evidence="2" type="ORF">RX402_13140</name>
</gene>
<accession>A0ABU3U2A0</accession>
<feature type="non-terminal residue" evidence="2">
    <location>
        <position position="1"/>
    </location>
</feature>
<feature type="region of interest" description="Disordered" evidence="1">
    <location>
        <begin position="48"/>
        <end position="69"/>
    </location>
</feature>
<evidence type="ECO:0000313" key="3">
    <source>
        <dbReference type="Proteomes" id="UP001263246"/>
    </source>
</evidence>
<dbReference type="RefSeq" id="WP_316543928.1">
    <property type="nucleotide sequence ID" value="NZ_JAWHPR010000008.1"/>
</dbReference>
<evidence type="ECO:0000313" key="2">
    <source>
        <dbReference type="EMBL" id="MDU8689667.1"/>
    </source>
</evidence>
<comment type="caution">
    <text evidence="2">The sequence shown here is derived from an EMBL/GenBank/DDBJ whole genome shotgun (WGS) entry which is preliminary data.</text>
</comment>
<keyword evidence="3" id="KW-1185">Reference proteome</keyword>
<dbReference type="Proteomes" id="UP001263246">
    <property type="component" value="Unassembled WGS sequence"/>
</dbReference>
<proteinExistence type="predicted"/>
<protein>
    <submittedName>
        <fullName evidence="2">Uncharacterized protein</fullName>
    </submittedName>
</protein>
<evidence type="ECO:0000256" key="1">
    <source>
        <dbReference type="SAM" id="MobiDB-lite"/>
    </source>
</evidence>
<organism evidence="2 3">
    <name type="scientific">Faecalibacterium wellingii</name>
    <dbReference type="NCBI Taxonomy" id="2929491"/>
    <lineage>
        <taxon>Bacteria</taxon>
        <taxon>Bacillati</taxon>
        <taxon>Bacillota</taxon>
        <taxon>Clostridia</taxon>
        <taxon>Eubacteriales</taxon>
        <taxon>Oscillospiraceae</taxon>
        <taxon>Faecalibacterium</taxon>
    </lineage>
</organism>
<reference evidence="2 3" key="1">
    <citation type="submission" date="2023-10" db="EMBL/GenBank/DDBJ databases">
        <title>Host Genetic Regulation of Human Gut Microbial Structural Variation.</title>
        <authorList>
            <person name="Harmsen H.J.M."/>
        </authorList>
    </citation>
    <scope>NUCLEOTIDE SEQUENCE [LARGE SCALE GENOMIC DNA]</scope>
    <source>
        <strain evidence="2 3">HTF-F</strain>
    </source>
</reference>